<protein>
    <recommendedName>
        <fullName evidence="2">histidine kinase</fullName>
        <ecNumber evidence="2">2.7.13.3</ecNumber>
    </recommendedName>
</protein>
<dbReference type="InterPro" id="IPR036890">
    <property type="entry name" value="HATPase_C_sf"/>
</dbReference>
<evidence type="ECO:0000256" key="5">
    <source>
        <dbReference type="ARBA" id="ARBA00022741"/>
    </source>
</evidence>
<dbReference type="AlphaFoldDB" id="A0A254Q4R6"/>
<dbReference type="GO" id="GO:0005524">
    <property type="term" value="F:ATP binding"/>
    <property type="evidence" value="ECO:0007669"/>
    <property type="project" value="UniProtKB-KW"/>
</dbReference>
<keyword evidence="6" id="KW-0418">Kinase</keyword>
<dbReference type="InterPro" id="IPR004358">
    <property type="entry name" value="Sig_transdc_His_kin-like_C"/>
</dbReference>
<name>A0A254Q4R6_9BURK</name>
<accession>A0A254Q4R6</accession>
<dbReference type="RefSeq" id="WP_088527234.1">
    <property type="nucleotide sequence ID" value="NZ_NGUO01000008.1"/>
</dbReference>
<keyword evidence="4" id="KW-0808">Transferase</keyword>
<dbReference type="PROSITE" id="PS50109">
    <property type="entry name" value="HIS_KIN"/>
    <property type="match status" value="1"/>
</dbReference>
<organism evidence="10 11">
    <name type="scientific">Polynucleobacter aenigmaticus</name>
    <dbReference type="NCBI Taxonomy" id="1743164"/>
    <lineage>
        <taxon>Bacteria</taxon>
        <taxon>Pseudomonadati</taxon>
        <taxon>Pseudomonadota</taxon>
        <taxon>Betaproteobacteria</taxon>
        <taxon>Burkholderiales</taxon>
        <taxon>Burkholderiaceae</taxon>
        <taxon>Polynucleobacter</taxon>
    </lineage>
</organism>
<dbReference type="EMBL" id="NGUO01000008">
    <property type="protein sequence ID" value="OWS71831.1"/>
    <property type="molecule type" value="Genomic_DNA"/>
</dbReference>
<comment type="caution">
    <text evidence="10">The sequence shown here is derived from an EMBL/GenBank/DDBJ whole genome shotgun (WGS) entry which is preliminary data.</text>
</comment>
<evidence type="ECO:0000256" key="3">
    <source>
        <dbReference type="ARBA" id="ARBA00022553"/>
    </source>
</evidence>
<evidence type="ECO:0000259" key="9">
    <source>
        <dbReference type="PROSITE" id="PS50109"/>
    </source>
</evidence>
<keyword evidence="8" id="KW-0902">Two-component regulatory system</keyword>
<evidence type="ECO:0000256" key="6">
    <source>
        <dbReference type="ARBA" id="ARBA00022777"/>
    </source>
</evidence>
<evidence type="ECO:0000256" key="7">
    <source>
        <dbReference type="ARBA" id="ARBA00022840"/>
    </source>
</evidence>
<dbReference type="PANTHER" id="PTHR43065:SF10">
    <property type="entry name" value="PEROXIDE STRESS-ACTIVATED HISTIDINE KINASE MAK3"/>
    <property type="match status" value="1"/>
</dbReference>
<dbReference type="GO" id="GO:0000160">
    <property type="term" value="P:phosphorelay signal transduction system"/>
    <property type="evidence" value="ECO:0007669"/>
    <property type="project" value="UniProtKB-KW"/>
</dbReference>
<dbReference type="InterPro" id="IPR003594">
    <property type="entry name" value="HATPase_dom"/>
</dbReference>
<reference evidence="10 11" key="1">
    <citation type="submission" date="2017-05" db="EMBL/GenBank/DDBJ databases">
        <title>Polynucleobacter sp. MWH-K35W1 isolated from the permanently anoxic monimolimnion of a meromictic lake.</title>
        <authorList>
            <person name="Hahn M.W."/>
        </authorList>
    </citation>
    <scope>NUCLEOTIDE SEQUENCE [LARGE SCALE GENOMIC DNA]</scope>
    <source>
        <strain evidence="10 11">MWH-K35W1</strain>
    </source>
</reference>
<dbReference type="SMART" id="SM00387">
    <property type="entry name" value="HATPase_c"/>
    <property type="match status" value="1"/>
</dbReference>
<gene>
    <name evidence="10" type="ORF">CBI30_05105</name>
</gene>
<evidence type="ECO:0000256" key="4">
    <source>
        <dbReference type="ARBA" id="ARBA00022679"/>
    </source>
</evidence>
<dbReference type="GO" id="GO:0004673">
    <property type="term" value="F:protein histidine kinase activity"/>
    <property type="evidence" value="ECO:0007669"/>
    <property type="project" value="UniProtKB-EC"/>
</dbReference>
<keyword evidence="5" id="KW-0547">Nucleotide-binding</keyword>
<keyword evidence="11" id="KW-1185">Reference proteome</keyword>
<dbReference type="EC" id="2.7.13.3" evidence="2"/>
<comment type="catalytic activity">
    <reaction evidence="1">
        <text>ATP + protein L-histidine = ADP + protein N-phospho-L-histidine.</text>
        <dbReference type="EC" id="2.7.13.3"/>
    </reaction>
</comment>
<dbReference type="OrthoDB" id="8872837at2"/>
<sequence length="252" mass="27648">MPTFEQNPNLETYLRNDDQLFKVLLAVYRGNQVGLMSSLLMHDVNQPLVAIRLNAELLIHRLHQEGASDLTQKIAKNILTISDGAIDLLARLRGFLSFKKDVIKRIDLGVLLEDIGAIAMIECQANQIQLQFNIAPNLIMVGDTDQLRMAVSAILSNAVDALRGAQGPRNIFVQLEGDGQLIRLRICDSGAGLSASDNGHLYEMLYTTKSGHFGLGLWLCKSILDNHQATVTASNAEGSGACFMLTFPRCLD</sequence>
<feature type="domain" description="Histidine kinase" evidence="9">
    <location>
        <begin position="39"/>
        <end position="251"/>
    </location>
</feature>
<proteinExistence type="predicted"/>
<evidence type="ECO:0000256" key="8">
    <source>
        <dbReference type="ARBA" id="ARBA00023012"/>
    </source>
</evidence>
<dbReference type="Proteomes" id="UP000198104">
    <property type="component" value="Unassembled WGS sequence"/>
</dbReference>
<dbReference type="Pfam" id="PF02518">
    <property type="entry name" value="HATPase_c"/>
    <property type="match status" value="1"/>
</dbReference>
<dbReference type="SUPFAM" id="SSF55874">
    <property type="entry name" value="ATPase domain of HSP90 chaperone/DNA topoisomerase II/histidine kinase"/>
    <property type="match status" value="1"/>
</dbReference>
<evidence type="ECO:0000256" key="2">
    <source>
        <dbReference type="ARBA" id="ARBA00012438"/>
    </source>
</evidence>
<dbReference type="PRINTS" id="PR00344">
    <property type="entry name" value="BCTRLSENSOR"/>
</dbReference>
<keyword evidence="3" id="KW-0597">Phosphoprotein</keyword>
<dbReference type="InterPro" id="IPR005467">
    <property type="entry name" value="His_kinase_dom"/>
</dbReference>
<keyword evidence="7" id="KW-0067">ATP-binding</keyword>
<evidence type="ECO:0000313" key="10">
    <source>
        <dbReference type="EMBL" id="OWS71831.1"/>
    </source>
</evidence>
<dbReference type="PANTHER" id="PTHR43065">
    <property type="entry name" value="SENSOR HISTIDINE KINASE"/>
    <property type="match status" value="1"/>
</dbReference>
<evidence type="ECO:0000256" key="1">
    <source>
        <dbReference type="ARBA" id="ARBA00000085"/>
    </source>
</evidence>
<evidence type="ECO:0000313" key="11">
    <source>
        <dbReference type="Proteomes" id="UP000198104"/>
    </source>
</evidence>
<dbReference type="Gene3D" id="3.30.565.10">
    <property type="entry name" value="Histidine kinase-like ATPase, C-terminal domain"/>
    <property type="match status" value="1"/>
</dbReference>